<dbReference type="InterPro" id="IPR003615">
    <property type="entry name" value="HNH_nuc"/>
</dbReference>
<reference evidence="3" key="1">
    <citation type="submission" date="2018-06" db="EMBL/GenBank/DDBJ databases">
        <authorList>
            <person name="Zhirakovskaya E."/>
        </authorList>
    </citation>
    <scope>NUCLEOTIDE SEQUENCE</scope>
</reference>
<proteinExistence type="predicted"/>
<accession>A0A3B0VMV0</accession>
<dbReference type="GO" id="GO:0008270">
    <property type="term" value="F:zinc ion binding"/>
    <property type="evidence" value="ECO:0007669"/>
    <property type="project" value="InterPro"/>
</dbReference>
<dbReference type="SMART" id="SM00507">
    <property type="entry name" value="HNHc"/>
    <property type="match status" value="1"/>
</dbReference>
<sequence length="176" mass="20375">MSITSEDRRAIREAYGYCCGYCSVSESGIGGKLQIDHYRPATKGGEDNLNNLVYACAHCNRFKGNYWPDESDPQSLYLLHPVEDDPSPHLQITASGRMEGLTPRGWFHIRRLHLNRPQLVVWRQNWQRYRELEEALQRSEAITIQLQQRIRELEQEAFRLRQQIARLSGSAEEGSS</sequence>
<dbReference type="CDD" id="cd00085">
    <property type="entry name" value="HNHc"/>
    <property type="match status" value="1"/>
</dbReference>
<dbReference type="InterPro" id="IPR002711">
    <property type="entry name" value="HNH"/>
</dbReference>
<feature type="domain" description="HNH nuclease" evidence="2">
    <location>
        <begin position="6"/>
        <end position="61"/>
    </location>
</feature>
<feature type="coiled-coil region" evidence="1">
    <location>
        <begin position="129"/>
        <end position="170"/>
    </location>
</feature>
<dbReference type="PANTHER" id="PTHR33877">
    <property type="entry name" value="SLL1193 PROTEIN"/>
    <property type="match status" value="1"/>
</dbReference>
<dbReference type="GO" id="GO:0003676">
    <property type="term" value="F:nucleic acid binding"/>
    <property type="evidence" value="ECO:0007669"/>
    <property type="project" value="InterPro"/>
</dbReference>
<organism evidence="3">
    <name type="scientific">hydrothermal vent metagenome</name>
    <dbReference type="NCBI Taxonomy" id="652676"/>
    <lineage>
        <taxon>unclassified sequences</taxon>
        <taxon>metagenomes</taxon>
        <taxon>ecological metagenomes</taxon>
    </lineage>
</organism>
<protein>
    <recommendedName>
        <fullName evidence="2">HNH nuclease domain-containing protein</fullName>
    </recommendedName>
</protein>
<dbReference type="AlphaFoldDB" id="A0A3B0VMV0"/>
<evidence type="ECO:0000259" key="2">
    <source>
        <dbReference type="SMART" id="SM00507"/>
    </source>
</evidence>
<dbReference type="GO" id="GO:0004519">
    <property type="term" value="F:endonuclease activity"/>
    <property type="evidence" value="ECO:0007669"/>
    <property type="project" value="InterPro"/>
</dbReference>
<name>A0A3B0VMV0_9ZZZZ</name>
<evidence type="ECO:0000256" key="1">
    <source>
        <dbReference type="SAM" id="Coils"/>
    </source>
</evidence>
<dbReference type="InterPro" id="IPR052892">
    <property type="entry name" value="NA-targeting_endonuclease"/>
</dbReference>
<dbReference type="EMBL" id="UOEU01000859">
    <property type="protein sequence ID" value="VAW41810.1"/>
    <property type="molecule type" value="Genomic_DNA"/>
</dbReference>
<dbReference type="Gene3D" id="1.10.30.50">
    <property type="match status" value="1"/>
</dbReference>
<gene>
    <name evidence="3" type="ORF">MNBD_CHLOROFLEXI01-2218</name>
</gene>
<dbReference type="Pfam" id="PF01844">
    <property type="entry name" value="HNH"/>
    <property type="match status" value="1"/>
</dbReference>
<dbReference type="PANTHER" id="PTHR33877:SF1">
    <property type="entry name" value="TYPE IV METHYL-DIRECTED RESTRICTION ENZYME ECOKMCRA"/>
    <property type="match status" value="1"/>
</dbReference>
<evidence type="ECO:0000313" key="3">
    <source>
        <dbReference type="EMBL" id="VAW41810.1"/>
    </source>
</evidence>
<keyword evidence="1" id="KW-0175">Coiled coil</keyword>